<dbReference type="EMBL" id="JANGEW010000004">
    <property type="protein sequence ID" value="MCQ5342035.1"/>
    <property type="molecule type" value="Genomic_DNA"/>
</dbReference>
<feature type="domain" description="VTT" evidence="8">
    <location>
        <begin position="29"/>
        <end position="155"/>
    </location>
</feature>
<evidence type="ECO:0000256" key="6">
    <source>
        <dbReference type="ARBA" id="ARBA00023136"/>
    </source>
</evidence>
<evidence type="ECO:0000256" key="4">
    <source>
        <dbReference type="ARBA" id="ARBA00022692"/>
    </source>
</evidence>
<evidence type="ECO:0000313" key="9">
    <source>
        <dbReference type="EMBL" id="MCQ5342035.1"/>
    </source>
</evidence>
<name>A0ABT1SRT9_9FIRM</name>
<comment type="subcellular location">
    <subcellularLocation>
        <location evidence="1">Cell membrane</location>
        <topology evidence="1">Multi-pass membrane protein</topology>
    </subcellularLocation>
</comment>
<keyword evidence="10" id="KW-1185">Reference proteome</keyword>
<keyword evidence="4 7" id="KW-0812">Transmembrane</keyword>
<dbReference type="Pfam" id="PF09335">
    <property type="entry name" value="VTT_dom"/>
    <property type="match status" value="1"/>
</dbReference>
<dbReference type="Proteomes" id="UP001206692">
    <property type="component" value="Unassembled WGS sequence"/>
</dbReference>
<evidence type="ECO:0000256" key="7">
    <source>
        <dbReference type="SAM" id="Phobius"/>
    </source>
</evidence>
<feature type="transmembrane region" description="Helical" evidence="7">
    <location>
        <begin position="12"/>
        <end position="42"/>
    </location>
</feature>
<evidence type="ECO:0000256" key="5">
    <source>
        <dbReference type="ARBA" id="ARBA00022989"/>
    </source>
</evidence>
<gene>
    <name evidence="9" type="ORF">NE675_03140</name>
</gene>
<dbReference type="PANTHER" id="PTHR42709">
    <property type="entry name" value="ALKALINE PHOSPHATASE LIKE PROTEIN"/>
    <property type="match status" value="1"/>
</dbReference>
<organism evidence="9 10">
    <name type="scientific">Megasphaera massiliensis</name>
    <dbReference type="NCBI Taxonomy" id="1232428"/>
    <lineage>
        <taxon>Bacteria</taxon>
        <taxon>Bacillati</taxon>
        <taxon>Bacillota</taxon>
        <taxon>Negativicutes</taxon>
        <taxon>Veillonellales</taxon>
        <taxon>Veillonellaceae</taxon>
        <taxon>Megasphaera</taxon>
    </lineage>
</organism>
<feature type="transmembrane region" description="Helical" evidence="7">
    <location>
        <begin position="169"/>
        <end position="188"/>
    </location>
</feature>
<comment type="caution">
    <text evidence="9">The sequence shown here is derived from an EMBL/GenBank/DDBJ whole genome shotgun (WGS) entry which is preliminary data.</text>
</comment>
<keyword evidence="5 7" id="KW-1133">Transmembrane helix</keyword>
<dbReference type="PANTHER" id="PTHR42709:SF6">
    <property type="entry name" value="UNDECAPRENYL PHOSPHATE TRANSPORTER A"/>
    <property type="match status" value="1"/>
</dbReference>
<evidence type="ECO:0000256" key="3">
    <source>
        <dbReference type="ARBA" id="ARBA00022475"/>
    </source>
</evidence>
<comment type="similarity">
    <text evidence="2">Belongs to the DedA family.</text>
</comment>
<evidence type="ECO:0000259" key="8">
    <source>
        <dbReference type="Pfam" id="PF09335"/>
    </source>
</evidence>
<protein>
    <submittedName>
        <fullName evidence="9">DedA family protein</fullName>
    </submittedName>
</protein>
<evidence type="ECO:0000313" key="10">
    <source>
        <dbReference type="Proteomes" id="UP001206692"/>
    </source>
</evidence>
<keyword evidence="3" id="KW-1003">Cell membrane</keyword>
<feature type="transmembrane region" description="Helical" evidence="7">
    <location>
        <begin position="49"/>
        <end position="70"/>
    </location>
</feature>
<accession>A0ABT1SRT9</accession>
<dbReference type="InterPro" id="IPR032816">
    <property type="entry name" value="VTT_dom"/>
</dbReference>
<keyword evidence="6 7" id="KW-0472">Membrane</keyword>
<feature type="transmembrane region" description="Helical" evidence="7">
    <location>
        <begin position="135"/>
        <end position="157"/>
    </location>
</feature>
<dbReference type="InterPro" id="IPR051311">
    <property type="entry name" value="DedA_domain"/>
</dbReference>
<sequence>MDTLLQLMESYGYIALFVAMVLENANIPIPSEVVLGFAGFLISQQIFSFWTTFIVACLAGLVGSVLSYWLGSYGGRPLLLKYGKYIFFNEHKFQMAENMFNKYGGAAVLICRCLPGVRTFISFPAGVARYPFWKFTIFTIIGTIPWTLLLVWAGSLLGSHWRDLIQYNHIFLIVIAVVCVIAGIVYFWHKRRRRNAA</sequence>
<evidence type="ECO:0000256" key="1">
    <source>
        <dbReference type="ARBA" id="ARBA00004651"/>
    </source>
</evidence>
<reference evidence="9 10" key="1">
    <citation type="submission" date="2022-06" db="EMBL/GenBank/DDBJ databases">
        <title>Isolation of gut microbiota from human fecal samples.</title>
        <authorList>
            <person name="Pamer E.G."/>
            <person name="Barat B."/>
            <person name="Waligurski E."/>
            <person name="Medina S."/>
            <person name="Paddock L."/>
            <person name="Mostad J."/>
        </authorList>
    </citation>
    <scope>NUCLEOTIDE SEQUENCE [LARGE SCALE GENOMIC DNA]</scope>
    <source>
        <strain evidence="9 10">DFI.1.1</strain>
    </source>
</reference>
<evidence type="ECO:0000256" key="2">
    <source>
        <dbReference type="ARBA" id="ARBA00010792"/>
    </source>
</evidence>
<dbReference type="RefSeq" id="WP_062411148.1">
    <property type="nucleotide sequence ID" value="NZ_JAJCIO010000009.1"/>
</dbReference>
<proteinExistence type="inferred from homology"/>